<keyword evidence="3" id="KW-1185">Reference proteome</keyword>
<dbReference type="Proteomes" id="UP000717696">
    <property type="component" value="Unassembled WGS sequence"/>
</dbReference>
<protein>
    <submittedName>
        <fullName evidence="2">Uncharacterized protein</fullName>
    </submittedName>
</protein>
<dbReference type="OrthoDB" id="289721at2759"/>
<sequence>MTASKISKSSFSQSFNSDDGSVLADVGHFEDIGLDDDNDTVTLKSPAEVSIRLSSLKSPPSGRTLLQHSPQRTHLASFSHSPEVLTSPSMSSLPFPRRRTPSPGYSLNRLDPSRPPKPTKNTPWRWKSVVWAI</sequence>
<feature type="compositionally biased region" description="Polar residues" evidence="1">
    <location>
        <begin position="64"/>
        <end position="92"/>
    </location>
</feature>
<evidence type="ECO:0000256" key="1">
    <source>
        <dbReference type="SAM" id="MobiDB-lite"/>
    </source>
</evidence>
<reference evidence="2" key="1">
    <citation type="journal article" date="2021" name="Nat. Commun.">
        <title>Genetic determinants of endophytism in the Arabidopsis root mycobiome.</title>
        <authorList>
            <person name="Mesny F."/>
            <person name="Miyauchi S."/>
            <person name="Thiergart T."/>
            <person name="Pickel B."/>
            <person name="Atanasova L."/>
            <person name="Karlsson M."/>
            <person name="Huettel B."/>
            <person name="Barry K.W."/>
            <person name="Haridas S."/>
            <person name="Chen C."/>
            <person name="Bauer D."/>
            <person name="Andreopoulos W."/>
            <person name="Pangilinan J."/>
            <person name="LaButti K."/>
            <person name="Riley R."/>
            <person name="Lipzen A."/>
            <person name="Clum A."/>
            <person name="Drula E."/>
            <person name="Henrissat B."/>
            <person name="Kohler A."/>
            <person name="Grigoriev I.V."/>
            <person name="Martin F.M."/>
            <person name="Hacquard S."/>
        </authorList>
    </citation>
    <scope>NUCLEOTIDE SEQUENCE</scope>
    <source>
        <strain evidence="2">MPI-CAGE-AT-0021</strain>
    </source>
</reference>
<accession>A0A9P9DQY0</accession>
<gene>
    <name evidence="2" type="ORF">B0J13DRAFT_680089</name>
</gene>
<feature type="region of interest" description="Disordered" evidence="1">
    <location>
        <begin position="53"/>
        <end position="123"/>
    </location>
</feature>
<dbReference type="AlphaFoldDB" id="A0A9P9DQY0"/>
<name>A0A9P9DQY0_9HYPO</name>
<evidence type="ECO:0000313" key="3">
    <source>
        <dbReference type="Proteomes" id="UP000717696"/>
    </source>
</evidence>
<proteinExistence type="predicted"/>
<comment type="caution">
    <text evidence="2">The sequence shown here is derived from an EMBL/GenBank/DDBJ whole genome shotgun (WGS) entry which is preliminary data.</text>
</comment>
<evidence type="ECO:0000313" key="2">
    <source>
        <dbReference type="EMBL" id="KAH7123417.1"/>
    </source>
</evidence>
<organism evidence="2 3">
    <name type="scientific">Dactylonectria estremocensis</name>
    <dbReference type="NCBI Taxonomy" id="1079267"/>
    <lineage>
        <taxon>Eukaryota</taxon>
        <taxon>Fungi</taxon>
        <taxon>Dikarya</taxon>
        <taxon>Ascomycota</taxon>
        <taxon>Pezizomycotina</taxon>
        <taxon>Sordariomycetes</taxon>
        <taxon>Hypocreomycetidae</taxon>
        <taxon>Hypocreales</taxon>
        <taxon>Nectriaceae</taxon>
        <taxon>Dactylonectria</taxon>
    </lineage>
</organism>
<dbReference type="EMBL" id="JAGMUU010000025">
    <property type="protein sequence ID" value="KAH7123417.1"/>
    <property type="molecule type" value="Genomic_DNA"/>
</dbReference>